<dbReference type="PANTHER" id="PTHR43009">
    <property type="entry name" value="HOMOGENTISATE SOLANESYLTRANSFERASE, CHLOROPLASTIC"/>
    <property type="match status" value="1"/>
</dbReference>
<dbReference type="Gene3D" id="1.10.357.140">
    <property type="entry name" value="UbiA prenyltransferase"/>
    <property type="match status" value="1"/>
</dbReference>
<comment type="caution">
    <text evidence="8">The sequence shown here is derived from an EMBL/GenBank/DDBJ whole genome shotgun (WGS) entry which is preliminary data.</text>
</comment>
<feature type="transmembrane region" description="Helical" evidence="7">
    <location>
        <begin position="63"/>
        <end position="80"/>
    </location>
</feature>
<evidence type="ECO:0000256" key="2">
    <source>
        <dbReference type="ARBA" id="ARBA00005985"/>
    </source>
</evidence>
<name>A0A2U1ME01_ARTAN</name>
<comment type="similarity">
    <text evidence="2">Belongs to the UbiA prenyltransferase family.</text>
</comment>
<evidence type="ECO:0000256" key="5">
    <source>
        <dbReference type="ARBA" id="ARBA00022989"/>
    </source>
</evidence>
<evidence type="ECO:0000256" key="1">
    <source>
        <dbReference type="ARBA" id="ARBA00004508"/>
    </source>
</evidence>
<dbReference type="STRING" id="35608.A0A2U1ME01"/>
<sequence length="328" mass="35912">MTSLKPPSSSSSNSIKHRKPALVVNGASDTSHDAHDSRVVGREVNGKSLGATLYAIYKFARPFSLIGVVLSIVSLFLLAVEDLSDLTPSTTFRVLKATLGGCLVKLYVSGINQLSDIEIDKVNKPYLPLASGELSVKTGVLLTSFYAIMVLSIVSLFLLAVEDLSDLTPSTIFRVLKATLGGCLVKLYVSGINQLSDIEIDKVNKPYMPLASGELSVKTGILLTSFYAIMSVLLGWSIESLPLRLGLLLWFGYGTAYSVDVFWISIWLLEVAYGMAISIGLLSNTHFWIRSIMVIIHSVLGFIVWKYAKLVDIKSPRPLDHSTYLFER</sequence>
<dbReference type="InterPro" id="IPR000537">
    <property type="entry name" value="UbiA_prenyltransferase"/>
</dbReference>
<keyword evidence="4 7" id="KW-0812">Transmembrane</keyword>
<proteinExistence type="inferred from homology"/>
<dbReference type="AlphaFoldDB" id="A0A2U1ME01"/>
<dbReference type="OrthoDB" id="1502398at2759"/>
<dbReference type="PANTHER" id="PTHR43009:SF8">
    <property type="entry name" value="HOMOGENTISATE PHYTYLTRANSFERASE"/>
    <property type="match status" value="1"/>
</dbReference>
<evidence type="ECO:0000256" key="3">
    <source>
        <dbReference type="ARBA" id="ARBA00022679"/>
    </source>
</evidence>
<keyword evidence="5 7" id="KW-1133">Transmembrane helix</keyword>
<accession>A0A2U1ME01</accession>
<evidence type="ECO:0000256" key="7">
    <source>
        <dbReference type="SAM" id="Phobius"/>
    </source>
</evidence>
<dbReference type="EMBL" id="PKPP01005626">
    <property type="protein sequence ID" value="PWA59422.1"/>
    <property type="molecule type" value="Genomic_DNA"/>
</dbReference>
<keyword evidence="3 8" id="KW-0808">Transferase</keyword>
<evidence type="ECO:0000256" key="6">
    <source>
        <dbReference type="ARBA" id="ARBA00023136"/>
    </source>
</evidence>
<dbReference type="Proteomes" id="UP000245207">
    <property type="component" value="Unassembled WGS sequence"/>
</dbReference>
<organism evidence="8 9">
    <name type="scientific">Artemisia annua</name>
    <name type="common">Sweet wormwood</name>
    <dbReference type="NCBI Taxonomy" id="35608"/>
    <lineage>
        <taxon>Eukaryota</taxon>
        <taxon>Viridiplantae</taxon>
        <taxon>Streptophyta</taxon>
        <taxon>Embryophyta</taxon>
        <taxon>Tracheophyta</taxon>
        <taxon>Spermatophyta</taxon>
        <taxon>Magnoliopsida</taxon>
        <taxon>eudicotyledons</taxon>
        <taxon>Gunneridae</taxon>
        <taxon>Pentapetalae</taxon>
        <taxon>asterids</taxon>
        <taxon>campanulids</taxon>
        <taxon>Asterales</taxon>
        <taxon>Asteraceae</taxon>
        <taxon>Asteroideae</taxon>
        <taxon>Anthemideae</taxon>
        <taxon>Artemisiinae</taxon>
        <taxon>Artemisia</taxon>
    </lineage>
</organism>
<reference evidence="8 9" key="1">
    <citation type="journal article" date="2018" name="Mol. Plant">
        <title>The genome of Artemisia annua provides insight into the evolution of Asteraceae family and artemisinin biosynthesis.</title>
        <authorList>
            <person name="Shen Q."/>
            <person name="Zhang L."/>
            <person name="Liao Z."/>
            <person name="Wang S."/>
            <person name="Yan T."/>
            <person name="Shi P."/>
            <person name="Liu M."/>
            <person name="Fu X."/>
            <person name="Pan Q."/>
            <person name="Wang Y."/>
            <person name="Lv Z."/>
            <person name="Lu X."/>
            <person name="Zhang F."/>
            <person name="Jiang W."/>
            <person name="Ma Y."/>
            <person name="Chen M."/>
            <person name="Hao X."/>
            <person name="Li L."/>
            <person name="Tang Y."/>
            <person name="Lv G."/>
            <person name="Zhou Y."/>
            <person name="Sun X."/>
            <person name="Brodelius P.E."/>
            <person name="Rose J.K.C."/>
            <person name="Tang K."/>
        </authorList>
    </citation>
    <scope>NUCLEOTIDE SEQUENCE [LARGE SCALE GENOMIC DNA]</scope>
    <source>
        <strain evidence="9">cv. Huhao1</strain>
        <tissue evidence="8">Leaf</tissue>
    </source>
</reference>
<evidence type="ECO:0000256" key="4">
    <source>
        <dbReference type="ARBA" id="ARBA00022692"/>
    </source>
</evidence>
<keyword evidence="9" id="KW-1185">Reference proteome</keyword>
<feature type="transmembrane region" description="Helical" evidence="7">
    <location>
        <begin position="288"/>
        <end position="308"/>
    </location>
</feature>
<dbReference type="GO" id="GO:0031969">
    <property type="term" value="C:chloroplast membrane"/>
    <property type="evidence" value="ECO:0007669"/>
    <property type="project" value="UniProtKB-SubCell"/>
</dbReference>
<dbReference type="Pfam" id="PF01040">
    <property type="entry name" value="UbiA"/>
    <property type="match status" value="2"/>
</dbReference>
<feature type="transmembrane region" description="Helical" evidence="7">
    <location>
        <begin position="139"/>
        <end position="161"/>
    </location>
</feature>
<evidence type="ECO:0000313" key="9">
    <source>
        <dbReference type="Proteomes" id="UP000245207"/>
    </source>
</evidence>
<feature type="transmembrane region" description="Helical" evidence="7">
    <location>
        <begin position="248"/>
        <end position="268"/>
    </location>
</feature>
<dbReference type="GO" id="GO:0016765">
    <property type="term" value="F:transferase activity, transferring alkyl or aryl (other than methyl) groups"/>
    <property type="evidence" value="ECO:0007669"/>
    <property type="project" value="InterPro"/>
</dbReference>
<evidence type="ECO:0000313" key="8">
    <source>
        <dbReference type="EMBL" id="PWA59422.1"/>
    </source>
</evidence>
<feature type="transmembrane region" description="Helical" evidence="7">
    <location>
        <begin position="215"/>
        <end position="236"/>
    </location>
</feature>
<gene>
    <name evidence="8" type="ORF">CTI12_AA391300</name>
</gene>
<keyword evidence="6 7" id="KW-0472">Membrane</keyword>
<comment type="subcellular location">
    <subcellularLocation>
        <location evidence="1">Plastid</location>
        <location evidence="1">Chloroplast membrane</location>
        <topology evidence="1">Multi-pass membrane protein</topology>
    </subcellularLocation>
</comment>
<dbReference type="InterPro" id="IPR044878">
    <property type="entry name" value="UbiA_sf"/>
</dbReference>
<protein>
    <submittedName>
        <fullName evidence="8">UbiA prenyltransferase family</fullName>
    </submittedName>
</protein>